<feature type="transmembrane region" description="Helical" evidence="5">
    <location>
        <begin position="71"/>
        <end position="92"/>
    </location>
</feature>
<evidence type="ECO:0000256" key="5">
    <source>
        <dbReference type="SAM" id="Phobius"/>
    </source>
</evidence>
<accession>A0AAD5WGN4</accession>
<dbReference type="InterPro" id="IPR003689">
    <property type="entry name" value="ZIP"/>
</dbReference>
<feature type="transmembrane region" description="Helical" evidence="5">
    <location>
        <begin position="250"/>
        <end position="272"/>
    </location>
</feature>
<keyword evidence="4 5" id="KW-0472">Membrane</keyword>
<evidence type="ECO:0000256" key="1">
    <source>
        <dbReference type="ARBA" id="ARBA00004141"/>
    </source>
</evidence>
<evidence type="ECO:0000313" key="6">
    <source>
        <dbReference type="EMBL" id="KAJ1369261.1"/>
    </source>
</evidence>
<dbReference type="EMBL" id="JAHQIW010006473">
    <property type="protein sequence ID" value="KAJ1369261.1"/>
    <property type="molecule type" value="Genomic_DNA"/>
</dbReference>
<comment type="subcellular location">
    <subcellularLocation>
        <location evidence="1">Membrane</location>
        <topology evidence="1">Multi-pass membrane protein</topology>
    </subcellularLocation>
</comment>
<evidence type="ECO:0000256" key="3">
    <source>
        <dbReference type="ARBA" id="ARBA00022989"/>
    </source>
</evidence>
<reference evidence="6" key="1">
    <citation type="submission" date="2021-06" db="EMBL/GenBank/DDBJ databases">
        <title>Parelaphostrongylus tenuis whole genome reference sequence.</title>
        <authorList>
            <person name="Garwood T.J."/>
            <person name="Larsen P.A."/>
            <person name="Fountain-Jones N.M."/>
            <person name="Garbe J.R."/>
            <person name="Macchietto M.G."/>
            <person name="Kania S.A."/>
            <person name="Gerhold R.W."/>
            <person name="Richards J.E."/>
            <person name="Wolf T.M."/>
        </authorList>
    </citation>
    <scope>NUCLEOTIDE SEQUENCE</scope>
    <source>
        <strain evidence="6">MNPRO001-30</strain>
        <tissue evidence="6">Meninges</tissue>
    </source>
</reference>
<dbReference type="Proteomes" id="UP001196413">
    <property type="component" value="Unassembled WGS sequence"/>
</dbReference>
<dbReference type="Pfam" id="PF02535">
    <property type="entry name" value="Zip"/>
    <property type="match status" value="2"/>
</dbReference>
<sequence>TSLQQVFGKYTDHNSEALPFSTIHQTMDSTLLQLTLAIVMFATTAIAGFIPLKLLRFLNKKHGDNKKHGKWLSLLSCFSGGVFMGTCFLDIVPHINENYDEFKKLLGMNIEFPLPQFCTCIGFFLVYLIEEACIKVFSKKHNDSDESHVEKTAPDVHNESLNLRNTQALLGIHDNEDPRNTMQSRRFSLVVEETANYAIAEASEGSICTWSSEHDSANRHPVYLAHPAQGIEAFSVGLQISKKTATSSKLWLQTIIIYALMTPLGSGLGTLLQLSNINPLHKDGAVLILESFAAGTFIYVTFLEVLAHEKDNEHNSLKQLLAIFIGFSVIAGLQFASGKDYRYRTSTIDLFYGNFQ</sequence>
<keyword evidence="7" id="KW-1185">Reference proteome</keyword>
<dbReference type="PANTHER" id="PTHR11040">
    <property type="entry name" value="ZINC/IRON TRANSPORTER"/>
    <property type="match status" value="1"/>
</dbReference>
<feature type="transmembrane region" description="Helical" evidence="5">
    <location>
        <begin position="31"/>
        <end position="50"/>
    </location>
</feature>
<evidence type="ECO:0000256" key="4">
    <source>
        <dbReference type="ARBA" id="ARBA00023136"/>
    </source>
</evidence>
<feature type="non-terminal residue" evidence="6">
    <location>
        <position position="1"/>
    </location>
</feature>
<dbReference type="AlphaFoldDB" id="A0AAD5WGN4"/>
<organism evidence="6 7">
    <name type="scientific">Parelaphostrongylus tenuis</name>
    <name type="common">Meningeal worm</name>
    <dbReference type="NCBI Taxonomy" id="148309"/>
    <lineage>
        <taxon>Eukaryota</taxon>
        <taxon>Metazoa</taxon>
        <taxon>Ecdysozoa</taxon>
        <taxon>Nematoda</taxon>
        <taxon>Chromadorea</taxon>
        <taxon>Rhabditida</taxon>
        <taxon>Rhabditina</taxon>
        <taxon>Rhabditomorpha</taxon>
        <taxon>Strongyloidea</taxon>
        <taxon>Metastrongylidae</taxon>
        <taxon>Parelaphostrongylus</taxon>
    </lineage>
</organism>
<feature type="transmembrane region" description="Helical" evidence="5">
    <location>
        <begin position="112"/>
        <end position="129"/>
    </location>
</feature>
<feature type="transmembrane region" description="Helical" evidence="5">
    <location>
        <begin position="284"/>
        <end position="307"/>
    </location>
</feature>
<keyword evidence="2 5" id="KW-0812">Transmembrane</keyword>
<evidence type="ECO:0000313" key="7">
    <source>
        <dbReference type="Proteomes" id="UP001196413"/>
    </source>
</evidence>
<dbReference type="GO" id="GO:0005385">
    <property type="term" value="F:zinc ion transmembrane transporter activity"/>
    <property type="evidence" value="ECO:0007669"/>
    <property type="project" value="TreeGrafter"/>
</dbReference>
<protein>
    <submittedName>
        <fullName evidence="6">Uncharacterized protein</fullName>
    </submittedName>
</protein>
<dbReference type="GO" id="GO:0005886">
    <property type="term" value="C:plasma membrane"/>
    <property type="evidence" value="ECO:0007669"/>
    <property type="project" value="TreeGrafter"/>
</dbReference>
<evidence type="ECO:0000256" key="2">
    <source>
        <dbReference type="ARBA" id="ARBA00022692"/>
    </source>
</evidence>
<keyword evidence="3 5" id="KW-1133">Transmembrane helix</keyword>
<gene>
    <name evidence="6" type="ORF">KIN20_030678</name>
</gene>
<feature type="transmembrane region" description="Helical" evidence="5">
    <location>
        <begin position="319"/>
        <end position="337"/>
    </location>
</feature>
<comment type="caution">
    <text evidence="6">The sequence shown here is derived from an EMBL/GenBank/DDBJ whole genome shotgun (WGS) entry which is preliminary data.</text>
</comment>
<proteinExistence type="predicted"/>
<name>A0AAD5WGN4_PARTN</name>
<dbReference type="PANTHER" id="PTHR11040:SF74">
    <property type="entry name" value="ZINC TRANSPORTER ZIP3"/>
    <property type="match status" value="1"/>
</dbReference>